<accession>L9W121</accession>
<dbReference type="InterPro" id="IPR007404">
    <property type="entry name" value="YdjM-like"/>
</dbReference>
<dbReference type="EMBL" id="AOHW01000024">
    <property type="protein sequence ID" value="ELY41993.1"/>
    <property type="molecule type" value="Genomic_DNA"/>
</dbReference>
<feature type="transmembrane region" description="Helical" evidence="1">
    <location>
        <begin position="157"/>
        <end position="180"/>
    </location>
</feature>
<dbReference type="eggNOG" id="arCOG03392">
    <property type="taxonomic scope" value="Archaea"/>
</dbReference>
<feature type="transmembrane region" description="Helical" evidence="1">
    <location>
        <begin position="86"/>
        <end position="104"/>
    </location>
</feature>
<organism evidence="2 3">
    <name type="scientific">Natronorubrum tibetense GA33</name>
    <dbReference type="NCBI Taxonomy" id="1114856"/>
    <lineage>
        <taxon>Archaea</taxon>
        <taxon>Methanobacteriati</taxon>
        <taxon>Methanobacteriota</taxon>
        <taxon>Stenosarchaea group</taxon>
        <taxon>Halobacteria</taxon>
        <taxon>Halobacteriales</taxon>
        <taxon>Natrialbaceae</taxon>
        <taxon>Natronorubrum</taxon>
    </lineage>
</organism>
<evidence type="ECO:0000313" key="2">
    <source>
        <dbReference type="EMBL" id="ELY41993.1"/>
    </source>
</evidence>
<comment type="caution">
    <text evidence="2">The sequence shown here is derived from an EMBL/GenBank/DDBJ whole genome shotgun (WGS) entry which is preliminary data.</text>
</comment>
<keyword evidence="3" id="KW-1185">Reference proteome</keyword>
<protein>
    <submittedName>
        <fullName evidence="2">Membrane-bound metal-dependent hydrolase</fullName>
    </submittedName>
</protein>
<feature type="transmembrane region" description="Helical" evidence="1">
    <location>
        <begin position="60"/>
        <end position="79"/>
    </location>
</feature>
<keyword evidence="1" id="KW-1133">Transmembrane helix</keyword>
<dbReference type="RefSeq" id="WP_006089432.1">
    <property type="nucleotide sequence ID" value="NZ_AOHW01000024.1"/>
</dbReference>
<sequence>MFPWEHLAFAYVLYSLFANAVLRRAPTSRETVAVVIGSQLPDLVDKPLAWTFGITETGYSVGHSIFVAPIVCLAVYAVAARRDDRLVAGAFTLAYGSHLVIDVYDPLRESSRFEPRVVLWPLESPPSGDHGGFLDHFALYFVRYVNELLTGGVTPSVALQLGLGLAVVALWLVDGAPIAADGYRWLRARLRA</sequence>
<proteinExistence type="predicted"/>
<keyword evidence="2" id="KW-0378">Hydrolase</keyword>
<evidence type="ECO:0000256" key="1">
    <source>
        <dbReference type="SAM" id="Phobius"/>
    </source>
</evidence>
<dbReference type="Proteomes" id="UP000011599">
    <property type="component" value="Unassembled WGS sequence"/>
</dbReference>
<gene>
    <name evidence="2" type="ORF">C496_08064</name>
</gene>
<name>L9W121_9EURY</name>
<keyword evidence="1" id="KW-0812">Transmembrane</keyword>
<evidence type="ECO:0000313" key="3">
    <source>
        <dbReference type="Proteomes" id="UP000011599"/>
    </source>
</evidence>
<dbReference type="OrthoDB" id="200338at2157"/>
<dbReference type="PATRIC" id="fig|1114856.3.peg.1682"/>
<dbReference type="Pfam" id="PF04307">
    <property type="entry name" value="YdjM"/>
    <property type="match status" value="1"/>
</dbReference>
<keyword evidence="1" id="KW-0472">Membrane</keyword>
<dbReference type="GO" id="GO:0016787">
    <property type="term" value="F:hydrolase activity"/>
    <property type="evidence" value="ECO:0007669"/>
    <property type="project" value="UniProtKB-KW"/>
</dbReference>
<reference evidence="2 3" key="1">
    <citation type="journal article" date="2014" name="PLoS Genet.">
        <title>Phylogenetically driven sequencing of extremely halophilic archaea reveals strategies for static and dynamic osmo-response.</title>
        <authorList>
            <person name="Becker E.A."/>
            <person name="Seitzer P.M."/>
            <person name="Tritt A."/>
            <person name="Larsen D."/>
            <person name="Krusor M."/>
            <person name="Yao A.I."/>
            <person name="Wu D."/>
            <person name="Madern D."/>
            <person name="Eisen J.A."/>
            <person name="Darling A.E."/>
            <person name="Facciotti M.T."/>
        </authorList>
    </citation>
    <scope>NUCLEOTIDE SEQUENCE [LARGE SCALE GENOMIC DNA]</scope>
    <source>
        <strain evidence="2 3">GA33</strain>
    </source>
</reference>
<dbReference type="AlphaFoldDB" id="L9W121"/>